<evidence type="ECO:0000313" key="3">
    <source>
        <dbReference type="Proteomes" id="UP000094412"/>
    </source>
</evidence>
<dbReference type="GO" id="GO:0004519">
    <property type="term" value="F:endonuclease activity"/>
    <property type="evidence" value="ECO:0007669"/>
    <property type="project" value="InterPro"/>
</dbReference>
<gene>
    <name evidence="2" type="ORF">QV13_08305</name>
</gene>
<dbReference type="InterPro" id="IPR011335">
    <property type="entry name" value="Restrct_endonuc-II-like"/>
</dbReference>
<evidence type="ECO:0000259" key="1">
    <source>
        <dbReference type="Pfam" id="PF04471"/>
    </source>
</evidence>
<dbReference type="AlphaFoldDB" id="A0A1C2E1J4"/>
<accession>A0A1C2E1J4</accession>
<dbReference type="EMBL" id="MDEO01000029">
    <property type="protein sequence ID" value="OCX20805.1"/>
    <property type="molecule type" value="Genomic_DNA"/>
</dbReference>
<sequence>MQLLDDLLWMGGGYVLKFSDRTFAEFFREELELDIDDPLWSVQGGSKGKRMRCFLQTAPRSQVAQALNTLWDYRIAAMERDGVKESISDVHTKMAALMQSIGSTWKHGKPSSSSKFSAAVAVPSEIISGLISRFTALMAMTDVQRRGYAFETFLRDLFNTYGMEARDPFRIRGEQIDGSFQLEGSTYLLEAKWQNECADAAALRAFHGKVEEKAAWGRGLMISYSGFTENGLFAFGRGKKIVCMDGRDIYEALQHAIPLDRVIAEKARQAASNGTIFRRVSDLIDTLLR</sequence>
<evidence type="ECO:0000313" key="2">
    <source>
        <dbReference type="EMBL" id="OCX20805.1"/>
    </source>
</evidence>
<feature type="domain" description="Restriction endonuclease type IV Mrr" evidence="1">
    <location>
        <begin position="147"/>
        <end position="251"/>
    </location>
</feature>
<dbReference type="GO" id="GO:0003677">
    <property type="term" value="F:DNA binding"/>
    <property type="evidence" value="ECO:0007669"/>
    <property type="project" value="InterPro"/>
</dbReference>
<dbReference type="Proteomes" id="UP000094412">
    <property type="component" value="Unassembled WGS sequence"/>
</dbReference>
<dbReference type="STRING" id="1566387.QV13_08305"/>
<proteinExistence type="predicted"/>
<dbReference type="GO" id="GO:0009307">
    <property type="term" value="P:DNA restriction-modification system"/>
    <property type="evidence" value="ECO:0007669"/>
    <property type="project" value="InterPro"/>
</dbReference>
<keyword evidence="3" id="KW-1185">Reference proteome</keyword>
<dbReference type="OrthoDB" id="1395176at2"/>
<dbReference type="InterPro" id="IPR007560">
    <property type="entry name" value="Restrct_endonuc_IV_Mrr"/>
</dbReference>
<name>A0A1C2E1J4_9HYPH</name>
<dbReference type="SUPFAM" id="SSF52980">
    <property type="entry name" value="Restriction endonuclease-like"/>
    <property type="match status" value="1"/>
</dbReference>
<reference evidence="2 3" key="1">
    <citation type="submission" date="2016-08" db="EMBL/GenBank/DDBJ databases">
        <title>Whole genome sequence of Mesorhizobium sp. strain UASWS1009 isolated from industrial sewage.</title>
        <authorList>
            <person name="Crovadore J."/>
            <person name="Calmin G."/>
            <person name="Chablais R."/>
            <person name="Cochard B."/>
            <person name="Lefort F."/>
        </authorList>
    </citation>
    <scope>NUCLEOTIDE SEQUENCE [LARGE SCALE GENOMIC DNA]</scope>
    <source>
        <strain evidence="2 3">UASWS1009</strain>
    </source>
</reference>
<dbReference type="Pfam" id="PF04471">
    <property type="entry name" value="Mrr_cat"/>
    <property type="match status" value="1"/>
</dbReference>
<protein>
    <recommendedName>
        <fullName evidence="1">Restriction endonuclease type IV Mrr domain-containing protein</fullName>
    </recommendedName>
</protein>
<comment type="caution">
    <text evidence="2">The sequence shown here is derived from an EMBL/GenBank/DDBJ whole genome shotgun (WGS) entry which is preliminary data.</text>
</comment>
<organism evidence="2 3">
    <name type="scientific">Mesorhizobium hungaricum</name>
    <dbReference type="NCBI Taxonomy" id="1566387"/>
    <lineage>
        <taxon>Bacteria</taxon>
        <taxon>Pseudomonadati</taxon>
        <taxon>Pseudomonadota</taxon>
        <taxon>Alphaproteobacteria</taxon>
        <taxon>Hyphomicrobiales</taxon>
        <taxon>Phyllobacteriaceae</taxon>
        <taxon>Mesorhizobium</taxon>
    </lineage>
</organism>